<proteinExistence type="inferred from homology"/>
<feature type="transmembrane region" description="Helical" evidence="7">
    <location>
        <begin position="67"/>
        <end position="93"/>
    </location>
</feature>
<dbReference type="InterPro" id="IPR032818">
    <property type="entry name" value="DedA-like"/>
</dbReference>
<evidence type="ECO:0000256" key="5">
    <source>
        <dbReference type="ARBA" id="ARBA00022989"/>
    </source>
</evidence>
<keyword evidence="6 7" id="KW-0472">Membrane</keyword>
<comment type="subcellular location">
    <subcellularLocation>
        <location evidence="1 7">Cell membrane</location>
        <topology evidence="1 7">Multi-pass membrane protein</topology>
    </subcellularLocation>
</comment>
<evidence type="ECO:0000259" key="8">
    <source>
        <dbReference type="Pfam" id="PF09335"/>
    </source>
</evidence>
<dbReference type="PANTHER" id="PTHR30353:SF0">
    <property type="entry name" value="TRANSMEMBRANE PROTEIN"/>
    <property type="match status" value="1"/>
</dbReference>
<evidence type="ECO:0000313" key="10">
    <source>
        <dbReference type="Proteomes" id="UP001551584"/>
    </source>
</evidence>
<evidence type="ECO:0000313" key="9">
    <source>
        <dbReference type="EMBL" id="MEU9580809.1"/>
    </source>
</evidence>
<reference evidence="9 10" key="1">
    <citation type="submission" date="2024-06" db="EMBL/GenBank/DDBJ databases">
        <title>The Natural Products Discovery Center: Release of the First 8490 Sequenced Strains for Exploring Actinobacteria Biosynthetic Diversity.</title>
        <authorList>
            <person name="Kalkreuter E."/>
            <person name="Kautsar S.A."/>
            <person name="Yang D."/>
            <person name="Bader C.D."/>
            <person name="Teijaro C.N."/>
            <person name="Fluegel L."/>
            <person name="Davis C.M."/>
            <person name="Simpson J.R."/>
            <person name="Lauterbach L."/>
            <person name="Steele A.D."/>
            <person name="Gui C."/>
            <person name="Meng S."/>
            <person name="Li G."/>
            <person name="Viehrig K."/>
            <person name="Ye F."/>
            <person name="Su P."/>
            <person name="Kiefer A.F."/>
            <person name="Nichols A."/>
            <person name="Cepeda A.J."/>
            <person name="Yan W."/>
            <person name="Fan B."/>
            <person name="Jiang Y."/>
            <person name="Adhikari A."/>
            <person name="Zheng C.-J."/>
            <person name="Schuster L."/>
            <person name="Cowan T.M."/>
            <person name="Smanski M.J."/>
            <person name="Chevrette M.G."/>
            <person name="De Carvalho L.P.S."/>
            <person name="Shen B."/>
        </authorList>
    </citation>
    <scope>NUCLEOTIDE SEQUENCE [LARGE SCALE GENOMIC DNA]</scope>
    <source>
        <strain evidence="9 10">NPDC048117</strain>
    </source>
</reference>
<evidence type="ECO:0000256" key="1">
    <source>
        <dbReference type="ARBA" id="ARBA00004651"/>
    </source>
</evidence>
<protein>
    <submittedName>
        <fullName evidence="9">VTT domain-containing protein</fullName>
    </submittedName>
</protein>
<feature type="transmembrane region" description="Helical" evidence="7">
    <location>
        <begin position="155"/>
        <end position="176"/>
    </location>
</feature>
<dbReference type="EMBL" id="JBEZNA010000088">
    <property type="protein sequence ID" value="MEU9580809.1"/>
    <property type="molecule type" value="Genomic_DNA"/>
</dbReference>
<comment type="caution">
    <text evidence="9">The sequence shown here is derived from an EMBL/GenBank/DDBJ whole genome shotgun (WGS) entry which is preliminary data.</text>
</comment>
<feature type="transmembrane region" description="Helical" evidence="7">
    <location>
        <begin position="12"/>
        <end position="28"/>
    </location>
</feature>
<accession>A0ABV3EXB8</accession>
<evidence type="ECO:0000256" key="4">
    <source>
        <dbReference type="ARBA" id="ARBA00022692"/>
    </source>
</evidence>
<feature type="transmembrane region" description="Helical" evidence="7">
    <location>
        <begin position="114"/>
        <end position="135"/>
    </location>
</feature>
<feature type="transmembrane region" description="Helical" evidence="7">
    <location>
        <begin position="183"/>
        <end position="206"/>
    </location>
</feature>
<evidence type="ECO:0000256" key="7">
    <source>
        <dbReference type="RuleBase" id="RU367016"/>
    </source>
</evidence>
<evidence type="ECO:0000256" key="6">
    <source>
        <dbReference type="ARBA" id="ARBA00023136"/>
    </source>
</evidence>
<dbReference type="InterPro" id="IPR032816">
    <property type="entry name" value="VTT_dom"/>
</dbReference>
<sequence length="218" mass="22024">MWESVGALTASPWFYGLIAASVLLDVFLPVLPSGVLVAAAATAAAAGTGAAAAGADAMTGAASTADAWDLIVLTICAATASVLGDLAAFRVGLRGGPRLHRIMSRSRRLRTAQARLGAALAHGGGALFLVARFAPAGRSVVSLGAGVARRRVREFLPWSVLAGISWAGYSVALGYFGGEWLGTGWLTTAVSVLSLFLAGSAAAFLLRRPVQDTGGATA</sequence>
<dbReference type="PANTHER" id="PTHR30353">
    <property type="entry name" value="INNER MEMBRANE PROTEIN DEDA-RELATED"/>
    <property type="match status" value="1"/>
</dbReference>
<keyword evidence="5 7" id="KW-1133">Transmembrane helix</keyword>
<keyword evidence="3 7" id="KW-1003">Cell membrane</keyword>
<feature type="domain" description="VTT" evidence="8">
    <location>
        <begin position="63"/>
        <end position="175"/>
    </location>
</feature>
<evidence type="ECO:0000256" key="2">
    <source>
        <dbReference type="ARBA" id="ARBA00010792"/>
    </source>
</evidence>
<name>A0ABV3EXB8_9ACTN</name>
<keyword evidence="10" id="KW-1185">Reference proteome</keyword>
<dbReference type="Pfam" id="PF09335">
    <property type="entry name" value="VTT_dom"/>
    <property type="match status" value="1"/>
</dbReference>
<comment type="similarity">
    <text evidence="2 7">Belongs to the DedA family.</text>
</comment>
<gene>
    <name evidence="9" type="ORF">AB0D95_26670</name>
</gene>
<feature type="transmembrane region" description="Helical" evidence="7">
    <location>
        <begin position="35"/>
        <end position="55"/>
    </location>
</feature>
<evidence type="ECO:0000256" key="3">
    <source>
        <dbReference type="ARBA" id="ARBA00022475"/>
    </source>
</evidence>
<dbReference type="RefSeq" id="WP_359276867.1">
    <property type="nucleotide sequence ID" value="NZ_JBEZNA010000088.1"/>
</dbReference>
<organism evidence="9 10">
    <name type="scientific">Streptomyces chilikensis</name>
    <dbReference type="NCBI Taxonomy" id="1194079"/>
    <lineage>
        <taxon>Bacteria</taxon>
        <taxon>Bacillati</taxon>
        <taxon>Actinomycetota</taxon>
        <taxon>Actinomycetes</taxon>
        <taxon>Kitasatosporales</taxon>
        <taxon>Streptomycetaceae</taxon>
        <taxon>Streptomyces</taxon>
    </lineage>
</organism>
<keyword evidence="4 7" id="KW-0812">Transmembrane</keyword>
<dbReference type="Proteomes" id="UP001551584">
    <property type="component" value="Unassembled WGS sequence"/>
</dbReference>